<accession>A0ABT3X3R2</accession>
<sequence>MAAFTVLAAALAVAWIEVPSLRKRKRRKELWVFAFFLCVATGLNVLKALDVEIPNLFQPINAVYKPVSDLIEGMLK</sequence>
<name>A0ABT3X3R2_9BACL</name>
<dbReference type="EMBL" id="JAPMLT010000011">
    <property type="protein sequence ID" value="MCX7571529.1"/>
    <property type="molecule type" value="Genomic_DNA"/>
</dbReference>
<reference evidence="2 3" key="1">
    <citation type="submission" date="2022-11" db="EMBL/GenBank/DDBJ databases">
        <title>Study of microbial diversity in lake waters.</title>
        <authorList>
            <person name="Zhang J."/>
        </authorList>
    </citation>
    <scope>NUCLEOTIDE SEQUENCE [LARGE SCALE GENOMIC DNA]</scope>
    <source>
        <strain evidence="2 3">DT12</strain>
    </source>
</reference>
<evidence type="ECO:0000313" key="3">
    <source>
        <dbReference type="Proteomes" id="UP001208017"/>
    </source>
</evidence>
<keyword evidence="3" id="KW-1185">Reference proteome</keyword>
<feature type="transmembrane region" description="Helical" evidence="1">
    <location>
        <begin position="30"/>
        <end position="49"/>
    </location>
</feature>
<organism evidence="2 3">
    <name type="scientific">Tumebacillus lacus</name>
    <dbReference type="NCBI Taxonomy" id="2995335"/>
    <lineage>
        <taxon>Bacteria</taxon>
        <taxon>Bacillati</taxon>
        <taxon>Bacillota</taxon>
        <taxon>Bacilli</taxon>
        <taxon>Bacillales</taxon>
        <taxon>Alicyclobacillaceae</taxon>
        <taxon>Tumebacillus</taxon>
    </lineage>
</organism>
<protein>
    <submittedName>
        <fullName evidence="2">Uncharacterized protein</fullName>
    </submittedName>
</protein>
<evidence type="ECO:0000313" key="2">
    <source>
        <dbReference type="EMBL" id="MCX7571529.1"/>
    </source>
</evidence>
<evidence type="ECO:0000256" key="1">
    <source>
        <dbReference type="SAM" id="Phobius"/>
    </source>
</evidence>
<proteinExistence type="predicted"/>
<dbReference type="RefSeq" id="WP_267152777.1">
    <property type="nucleotide sequence ID" value="NZ_JAPMLT010000011.1"/>
</dbReference>
<keyword evidence="1" id="KW-0472">Membrane</keyword>
<comment type="caution">
    <text evidence="2">The sequence shown here is derived from an EMBL/GenBank/DDBJ whole genome shotgun (WGS) entry which is preliminary data.</text>
</comment>
<keyword evidence="1" id="KW-1133">Transmembrane helix</keyword>
<gene>
    <name evidence="2" type="ORF">OS242_16390</name>
</gene>
<keyword evidence="1" id="KW-0812">Transmembrane</keyword>
<dbReference type="Proteomes" id="UP001208017">
    <property type="component" value="Unassembled WGS sequence"/>
</dbReference>